<protein>
    <submittedName>
        <fullName evidence="3">Uncharacterized protein</fullName>
    </submittedName>
</protein>
<evidence type="ECO:0000313" key="4">
    <source>
        <dbReference type="Proteomes" id="UP001187343"/>
    </source>
</evidence>
<accession>A0AA88PGF6</accession>
<name>A0AA88PGF6_9TELE</name>
<keyword evidence="4" id="KW-1185">Reference proteome</keyword>
<gene>
    <name evidence="3" type="ORF">Q8A67_022860</name>
</gene>
<keyword evidence="1" id="KW-0812">Transmembrane</keyword>
<dbReference type="EMBL" id="JAUYZG010000022">
    <property type="protein sequence ID" value="KAK2872963.1"/>
    <property type="molecule type" value="Genomic_DNA"/>
</dbReference>
<feature type="chain" id="PRO_5041725618" evidence="2">
    <location>
        <begin position="20"/>
        <end position="114"/>
    </location>
</feature>
<reference evidence="3" key="1">
    <citation type="submission" date="2023-08" db="EMBL/GenBank/DDBJ databases">
        <title>Chromosome-level Genome Assembly of mud carp (Cirrhinus molitorella).</title>
        <authorList>
            <person name="Liu H."/>
        </authorList>
    </citation>
    <scope>NUCLEOTIDE SEQUENCE</scope>
    <source>
        <strain evidence="3">Prfri</strain>
        <tissue evidence="3">Muscle</tissue>
    </source>
</reference>
<sequence length="114" mass="13333">MRLLKLLLWIVLSSAVISAAPRLMHSAAELYKLRFATKPPLLLHNHPDLIRRPKYMHRGSRRNIRTTTSTNPDCSGQIRCNTFWRFLIFILIILLALSIMILNWFWTVLTLCSM</sequence>
<dbReference type="AlphaFoldDB" id="A0AA88PGF6"/>
<proteinExistence type="predicted"/>
<feature type="transmembrane region" description="Helical" evidence="1">
    <location>
        <begin position="83"/>
        <end position="106"/>
    </location>
</feature>
<evidence type="ECO:0000256" key="2">
    <source>
        <dbReference type="SAM" id="SignalP"/>
    </source>
</evidence>
<feature type="signal peptide" evidence="2">
    <location>
        <begin position="1"/>
        <end position="19"/>
    </location>
</feature>
<keyword evidence="2" id="KW-0732">Signal</keyword>
<evidence type="ECO:0000256" key="1">
    <source>
        <dbReference type="SAM" id="Phobius"/>
    </source>
</evidence>
<keyword evidence="1" id="KW-1133">Transmembrane helix</keyword>
<evidence type="ECO:0000313" key="3">
    <source>
        <dbReference type="EMBL" id="KAK2872963.1"/>
    </source>
</evidence>
<keyword evidence="1" id="KW-0472">Membrane</keyword>
<organism evidence="3 4">
    <name type="scientific">Cirrhinus molitorella</name>
    <name type="common">mud carp</name>
    <dbReference type="NCBI Taxonomy" id="172907"/>
    <lineage>
        <taxon>Eukaryota</taxon>
        <taxon>Metazoa</taxon>
        <taxon>Chordata</taxon>
        <taxon>Craniata</taxon>
        <taxon>Vertebrata</taxon>
        <taxon>Euteleostomi</taxon>
        <taxon>Actinopterygii</taxon>
        <taxon>Neopterygii</taxon>
        <taxon>Teleostei</taxon>
        <taxon>Ostariophysi</taxon>
        <taxon>Cypriniformes</taxon>
        <taxon>Cyprinidae</taxon>
        <taxon>Labeoninae</taxon>
        <taxon>Labeonini</taxon>
        <taxon>Cirrhinus</taxon>
    </lineage>
</organism>
<dbReference type="Proteomes" id="UP001187343">
    <property type="component" value="Unassembled WGS sequence"/>
</dbReference>
<comment type="caution">
    <text evidence="3">The sequence shown here is derived from an EMBL/GenBank/DDBJ whole genome shotgun (WGS) entry which is preliminary data.</text>
</comment>